<keyword evidence="3" id="KW-1185">Reference proteome</keyword>
<dbReference type="EMBL" id="CAXLJM020000033">
    <property type="protein sequence ID" value="CAL8101423.1"/>
    <property type="molecule type" value="Genomic_DNA"/>
</dbReference>
<gene>
    <name evidence="2" type="ORF">ODALV1_LOCUS10837</name>
</gene>
<organism evidence="2 3">
    <name type="scientific">Orchesella dallaii</name>
    <dbReference type="NCBI Taxonomy" id="48710"/>
    <lineage>
        <taxon>Eukaryota</taxon>
        <taxon>Metazoa</taxon>
        <taxon>Ecdysozoa</taxon>
        <taxon>Arthropoda</taxon>
        <taxon>Hexapoda</taxon>
        <taxon>Collembola</taxon>
        <taxon>Entomobryomorpha</taxon>
        <taxon>Entomobryoidea</taxon>
        <taxon>Orchesellidae</taxon>
        <taxon>Orchesellinae</taxon>
        <taxon>Orchesella</taxon>
    </lineage>
</organism>
<keyword evidence="1" id="KW-0732">Signal</keyword>
<protein>
    <submittedName>
        <fullName evidence="2">Uncharacterized protein</fullName>
    </submittedName>
</protein>
<reference evidence="2 3" key="1">
    <citation type="submission" date="2024-08" db="EMBL/GenBank/DDBJ databases">
        <authorList>
            <person name="Cucini C."/>
            <person name="Frati F."/>
        </authorList>
    </citation>
    <scope>NUCLEOTIDE SEQUENCE [LARGE SCALE GENOMIC DNA]</scope>
</reference>
<feature type="chain" id="PRO_5046811486" evidence="1">
    <location>
        <begin position="28"/>
        <end position="103"/>
    </location>
</feature>
<comment type="caution">
    <text evidence="2">The sequence shown here is derived from an EMBL/GenBank/DDBJ whole genome shotgun (WGS) entry which is preliminary data.</text>
</comment>
<accession>A0ABP1QJ82</accession>
<evidence type="ECO:0000256" key="1">
    <source>
        <dbReference type="SAM" id="SignalP"/>
    </source>
</evidence>
<feature type="signal peptide" evidence="1">
    <location>
        <begin position="1"/>
        <end position="27"/>
    </location>
</feature>
<sequence length="103" mass="11150">MTSSKTMFASFVALIFFVTMLSNSVMGRPTETIQINPSTTNKAVDVKTVNLASAEKAVVVTNAGFNKTDGKVIAPSSEVNNPEKPTLITRERRWDGCGYKGMC</sequence>
<evidence type="ECO:0000313" key="3">
    <source>
        <dbReference type="Proteomes" id="UP001642540"/>
    </source>
</evidence>
<evidence type="ECO:0000313" key="2">
    <source>
        <dbReference type="EMBL" id="CAL8101423.1"/>
    </source>
</evidence>
<proteinExistence type="predicted"/>
<dbReference type="Proteomes" id="UP001642540">
    <property type="component" value="Unassembled WGS sequence"/>
</dbReference>
<name>A0ABP1QJ82_9HEXA</name>